<comment type="similarity">
    <text evidence="1">Belongs to the enoyl-CoA hydratase/isomerase family.</text>
</comment>
<protein>
    <submittedName>
        <fullName evidence="2">Uncharacterized protein</fullName>
    </submittedName>
</protein>
<evidence type="ECO:0000256" key="1">
    <source>
        <dbReference type="ARBA" id="ARBA00005254"/>
    </source>
</evidence>
<dbReference type="InterPro" id="IPR029045">
    <property type="entry name" value="ClpP/crotonase-like_dom_sf"/>
</dbReference>
<dbReference type="PANTHER" id="PTHR43802">
    <property type="entry name" value="ENOYL-COA HYDRATASE"/>
    <property type="match status" value="1"/>
</dbReference>
<organism evidence="2 3">
    <name type="scientific">Rhododendron simsii</name>
    <name type="common">Sims's rhododendron</name>
    <dbReference type="NCBI Taxonomy" id="118357"/>
    <lineage>
        <taxon>Eukaryota</taxon>
        <taxon>Viridiplantae</taxon>
        <taxon>Streptophyta</taxon>
        <taxon>Embryophyta</taxon>
        <taxon>Tracheophyta</taxon>
        <taxon>Spermatophyta</taxon>
        <taxon>Magnoliopsida</taxon>
        <taxon>eudicotyledons</taxon>
        <taxon>Gunneridae</taxon>
        <taxon>Pentapetalae</taxon>
        <taxon>asterids</taxon>
        <taxon>Ericales</taxon>
        <taxon>Ericaceae</taxon>
        <taxon>Ericoideae</taxon>
        <taxon>Rhodoreae</taxon>
        <taxon>Rhododendron</taxon>
    </lineage>
</organism>
<name>A0A834LR79_RHOSS</name>
<dbReference type="SUPFAM" id="SSF52096">
    <property type="entry name" value="ClpP/crotonase"/>
    <property type="match status" value="1"/>
</dbReference>
<dbReference type="Gene3D" id="3.90.226.10">
    <property type="entry name" value="2-enoyl-CoA Hydratase, Chain A, domain 1"/>
    <property type="match status" value="1"/>
</dbReference>
<evidence type="ECO:0000313" key="3">
    <source>
        <dbReference type="Proteomes" id="UP000626092"/>
    </source>
</evidence>
<comment type="caution">
    <text evidence="2">The sequence shown here is derived from an EMBL/GenBank/DDBJ whole genome shotgun (WGS) entry which is preliminary data.</text>
</comment>
<dbReference type="GO" id="GO:0005777">
    <property type="term" value="C:peroxisome"/>
    <property type="evidence" value="ECO:0007669"/>
    <property type="project" value="TreeGrafter"/>
</dbReference>
<dbReference type="Pfam" id="PF00378">
    <property type="entry name" value="ECH_1"/>
    <property type="match status" value="1"/>
</dbReference>
<sequence>MSWETRTLKIELKSLGLTLALMLVPSLVGIEASQASMSARVKRFGIFPSWGLSQKVSCIIGHNRACEVSLTAMPLTAEQAERWGLVNRLVEETELLKKAREERGHEYYDGMTKEQFKKMQEFIGGRKKPPSKSSTILGDRVLLLSSHCSAAGPWFAHRLDTGSAHALWIDWPGFVLFLQCIPLVMDVAAIFLGRSRPLSSEEALIRHWCWWN</sequence>
<dbReference type="EMBL" id="WJXA01000004">
    <property type="protein sequence ID" value="KAF7144868.1"/>
    <property type="molecule type" value="Genomic_DNA"/>
</dbReference>
<dbReference type="Proteomes" id="UP000626092">
    <property type="component" value="Unassembled WGS sequence"/>
</dbReference>
<gene>
    <name evidence="2" type="ORF">RHSIM_Rhsim04G0217200</name>
</gene>
<proteinExistence type="inferred from homology"/>
<dbReference type="InterPro" id="IPR001753">
    <property type="entry name" value="Enoyl-CoA_hydra/iso"/>
</dbReference>
<keyword evidence="3" id="KW-1185">Reference proteome</keyword>
<dbReference type="CDD" id="cd06558">
    <property type="entry name" value="crotonase-like"/>
    <property type="match status" value="1"/>
</dbReference>
<dbReference type="OrthoDB" id="2018133at2759"/>
<reference evidence="2" key="1">
    <citation type="submission" date="2019-11" db="EMBL/GenBank/DDBJ databases">
        <authorList>
            <person name="Liu Y."/>
            <person name="Hou J."/>
            <person name="Li T.-Q."/>
            <person name="Guan C.-H."/>
            <person name="Wu X."/>
            <person name="Wu H.-Z."/>
            <person name="Ling F."/>
            <person name="Zhang R."/>
            <person name="Shi X.-G."/>
            <person name="Ren J.-P."/>
            <person name="Chen E.-F."/>
            <person name="Sun J.-M."/>
        </authorList>
    </citation>
    <scope>NUCLEOTIDE SEQUENCE</scope>
    <source>
        <strain evidence="2">Adult_tree_wgs_1</strain>
        <tissue evidence="2">Leaves</tissue>
    </source>
</reference>
<dbReference type="PANTHER" id="PTHR43802:SF1">
    <property type="entry name" value="IP11341P-RELATED"/>
    <property type="match status" value="1"/>
</dbReference>
<dbReference type="AlphaFoldDB" id="A0A834LR79"/>
<evidence type="ECO:0000313" key="2">
    <source>
        <dbReference type="EMBL" id="KAF7144868.1"/>
    </source>
</evidence>
<accession>A0A834LR79</accession>